<dbReference type="InterPro" id="IPR036890">
    <property type="entry name" value="HATPase_C_sf"/>
</dbReference>
<keyword evidence="10" id="KW-0418">Kinase</keyword>
<dbReference type="Pfam" id="PF02518">
    <property type="entry name" value="HATPase_c"/>
    <property type="match status" value="1"/>
</dbReference>
<evidence type="ECO:0000256" key="13">
    <source>
        <dbReference type="ARBA" id="ARBA00023012"/>
    </source>
</evidence>
<keyword evidence="9" id="KW-0547">Nucleotide-binding</keyword>
<keyword evidence="11" id="KW-0067">ATP-binding</keyword>
<dbReference type="EC" id="2.7.13.3" evidence="4"/>
<dbReference type="AlphaFoldDB" id="E5Y4L2"/>
<evidence type="ECO:0000256" key="7">
    <source>
        <dbReference type="ARBA" id="ARBA00022679"/>
    </source>
</evidence>
<evidence type="ECO:0000256" key="2">
    <source>
        <dbReference type="ARBA" id="ARBA00004141"/>
    </source>
</evidence>
<evidence type="ECO:0000256" key="5">
    <source>
        <dbReference type="ARBA" id="ARBA00022475"/>
    </source>
</evidence>
<dbReference type="CDD" id="cd00082">
    <property type="entry name" value="HisKA"/>
    <property type="match status" value="1"/>
</dbReference>
<dbReference type="PANTHER" id="PTHR42878">
    <property type="entry name" value="TWO-COMPONENT HISTIDINE KINASE"/>
    <property type="match status" value="1"/>
</dbReference>
<dbReference type="CDD" id="cd06225">
    <property type="entry name" value="HAMP"/>
    <property type="match status" value="1"/>
</dbReference>
<evidence type="ECO:0000256" key="4">
    <source>
        <dbReference type="ARBA" id="ARBA00012438"/>
    </source>
</evidence>
<dbReference type="HOGENOM" id="CLU_000445_89_2_7"/>
<dbReference type="Proteomes" id="UP000006034">
    <property type="component" value="Unassembled WGS sequence"/>
</dbReference>
<dbReference type="GO" id="GO:0005524">
    <property type="term" value="F:ATP binding"/>
    <property type="evidence" value="ECO:0007669"/>
    <property type="project" value="UniProtKB-KW"/>
</dbReference>
<dbReference type="InterPro" id="IPR003594">
    <property type="entry name" value="HATPase_dom"/>
</dbReference>
<evidence type="ECO:0000256" key="9">
    <source>
        <dbReference type="ARBA" id="ARBA00022741"/>
    </source>
</evidence>
<keyword evidence="8 15" id="KW-0812">Transmembrane</keyword>
<comment type="catalytic activity">
    <reaction evidence="1">
        <text>ATP + protein L-histidine = ADP + protein N-phospho-L-histidine.</text>
        <dbReference type="EC" id="2.7.13.3"/>
    </reaction>
</comment>
<keyword evidence="6" id="KW-0597">Phosphoprotein</keyword>
<dbReference type="InterPro" id="IPR003660">
    <property type="entry name" value="HAMP_dom"/>
</dbReference>
<dbReference type="InterPro" id="IPR005467">
    <property type="entry name" value="His_kinase_dom"/>
</dbReference>
<evidence type="ECO:0000259" key="17">
    <source>
        <dbReference type="PROSITE" id="PS50885"/>
    </source>
</evidence>
<dbReference type="InterPro" id="IPR003661">
    <property type="entry name" value="HisK_dim/P_dom"/>
</dbReference>
<reference evidence="18 19" key="2">
    <citation type="submission" date="2013-04" db="EMBL/GenBank/DDBJ databases">
        <title>The Genome Sequence of Bilophila wadsworthia 3_1_6.</title>
        <authorList>
            <consortium name="The Broad Institute Genomics Platform"/>
            <person name="Earl A."/>
            <person name="Ward D."/>
            <person name="Feldgarden M."/>
            <person name="Gevers D."/>
            <person name="Sibley C."/>
            <person name="Strauss J."/>
            <person name="Allen-Vercoe E."/>
            <person name="Walker B."/>
            <person name="Young S."/>
            <person name="Zeng Q."/>
            <person name="Gargeya S."/>
            <person name="Fitzgerald M."/>
            <person name="Haas B."/>
            <person name="Abouelleil A."/>
            <person name="Allen A.W."/>
            <person name="Alvarado L."/>
            <person name="Arachchi H.M."/>
            <person name="Berlin A.M."/>
            <person name="Chapman S.B."/>
            <person name="Gainer-Dewar J."/>
            <person name="Goldberg J."/>
            <person name="Griggs A."/>
            <person name="Gujja S."/>
            <person name="Hansen M."/>
            <person name="Howarth C."/>
            <person name="Imamovic A."/>
            <person name="Ireland A."/>
            <person name="Larimer J."/>
            <person name="McCowan C."/>
            <person name="Murphy C."/>
            <person name="Pearson M."/>
            <person name="Poon T.W."/>
            <person name="Priest M."/>
            <person name="Roberts A."/>
            <person name="Saif S."/>
            <person name="Shea T."/>
            <person name="Sisk P."/>
            <person name="Sykes S."/>
            <person name="Wortman J."/>
            <person name="Nusbaum C."/>
            <person name="Birren B."/>
        </authorList>
    </citation>
    <scope>NUCLEOTIDE SEQUENCE [LARGE SCALE GENOMIC DNA]</scope>
    <source>
        <strain evidence="18 19">3_1_6</strain>
    </source>
</reference>
<accession>E5Y4L2</accession>
<dbReference type="Gene3D" id="3.30.565.10">
    <property type="entry name" value="Histidine kinase-like ATPase, C-terminal domain"/>
    <property type="match status" value="1"/>
</dbReference>
<evidence type="ECO:0000256" key="6">
    <source>
        <dbReference type="ARBA" id="ARBA00022553"/>
    </source>
</evidence>
<dbReference type="STRING" id="563192.HMPREF0179_01124"/>
<dbReference type="PROSITE" id="PS50109">
    <property type="entry name" value="HIS_KIN"/>
    <property type="match status" value="1"/>
</dbReference>
<dbReference type="Gene3D" id="6.10.340.10">
    <property type="match status" value="1"/>
</dbReference>
<dbReference type="SMART" id="SM00387">
    <property type="entry name" value="HATPase_c"/>
    <property type="match status" value="1"/>
</dbReference>
<dbReference type="SMART" id="SM00388">
    <property type="entry name" value="HisKA"/>
    <property type="match status" value="1"/>
</dbReference>
<organism evidence="18 19">
    <name type="scientific">Bilophila wadsworthia (strain 3_1_6)</name>
    <dbReference type="NCBI Taxonomy" id="563192"/>
    <lineage>
        <taxon>Bacteria</taxon>
        <taxon>Pseudomonadati</taxon>
        <taxon>Thermodesulfobacteriota</taxon>
        <taxon>Desulfovibrionia</taxon>
        <taxon>Desulfovibrionales</taxon>
        <taxon>Desulfovibrionaceae</taxon>
        <taxon>Bilophila</taxon>
    </lineage>
</organism>
<feature type="transmembrane region" description="Helical" evidence="15">
    <location>
        <begin position="173"/>
        <end position="192"/>
    </location>
</feature>
<dbReference type="InterPro" id="IPR035965">
    <property type="entry name" value="PAS-like_dom_sf"/>
</dbReference>
<dbReference type="SUPFAM" id="SSF55785">
    <property type="entry name" value="PYP-like sensor domain (PAS domain)"/>
    <property type="match status" value="1"/>
</dbReference>
<dbReference type="eggNOG" id="COG5002">
    <property type="taxonomic scope" value="Bacteria"/>
</dbReference>
<comment type="subcellular location">
    <subcellularLocation>
        <location evidence="3">Cell membrane</location>
    </subcellularLocation>
    <subcellularLocation>
        <location evidence="2">Membrane</location>
        <topology evidence="2">Multi-pass membrane protein</topology>
    </subcellularLocation>
</comment>
<evidence type="ECO:0000256" key="8">
    <source>
        <dbReference type="ARBA" id="ARBA00022692"/>
    </source>
</evidence>
<dbReference type="PANTHER" id="PTHR42878:SF7">
    <property type="entry name" value="SENSOR HISTIDINE KINASE GLRK"/>
    <property type="match status" value="1"/>
</dbReference>
<dbReference type="Pfam" id="PF13188">
    <property type="entry name" value="PAS_8"/>
    <property type="match status" value="1"/>
</dbReference>
<evidence type="ECO:0000256" key="10">
    <source>
        <dbReference type="ARBA" id="ARBA00022777"/>
    </source>
</evidence>
<dbReference type="InterPro" id="IPR004358">
    <property type="entry name" value="Sig_transdc_His_kin-like_C"/>
</dbReference>
<dbReference type="GeneID" id="78086264"/>
<dbReference type="CDD" id="cd00130">
    <property type="entry name" value="PAS"/>
    <property type="match status" value="1"/>
</dbReference>
<dbReference type="PROSITE" id="PS50885">
    <property type="entry name" value="HAMP"/>
    <property type="match status" value="1"/>
</dbReference>
<dbReference type="SUPFAM" id="SSF47384">
    <property type="entry name" value="Homodimeric domain of signal transducing histidine kinase"/>
    <property type="match status" value="1"/>
</dbReference>
<dbReference type="Gene3D" id="3.30.450.20">
    <property type="entry name" value="PAS domain"/>
    <property type="match status" value="1"/>
</dbReference>
<dbReference type="SMART" id="SM00091">
    <property type="entry name" value="PAS"/>
    <property type="match status" value="1"/>
</dbReference>
<dbReference type="GO" id="GO:0000155">
    <property type="term" value="F:phosphorelay sensor kinase activity"/>
    <property type="evidence" value="ECO:0007669"/>
    <property type="project" value="InterPro"/>
</dbReference>
<dbReference type="FunFam" id="3.30.565.10:FF:000006">
    <property type="entry name" value="Sensor histidine kinase WalK"/>
    <property type="match status" value="1"/>
</dbReference>
<keyword evidence="14 15" id="KW-0472">Membrane</keyword>
<evidence type="ECO:0000256" key="12">
    <source>
        <dbReference type="ARBA" id="ARBA00022989"/>
    </source>
</evidence>
<dbReference type="EMBL" id="ADCP02000001">
    <property type="protein sequence ID" value="EFV45060.1"/>
    <property type="molecule type" value="Genomic_DNA"/>
</dbReference>
<proteinExistence type="predicted"/>
<keyword evidence="19" id="KW-1185">Reference proteome</keyword>
<keyword evidence="13" id="KW-0902">Two-component regulatory system</keyword>
<dbReference type="SUPFAM" id="SSF55874">
    <property type="entry name" value="ATPase domain of HSP90 chaperone/DNA topoisomerase II/histidine kinase"/>
    <property type="match status" value="1"/>
</dbReference>
<dbReference type="Gene3D" id="1.10.287.130">
    <property type="match status" value="1"/>
</dbReference>
<feature type="domain" description="HAMP" evidence="17">
    <location>
        <begin position="193"/>
        <end position="249"/>
    </location>
</feature>
<dbReference type="InterPro" id="IPR050351">
    <property type="entry name" value="BphY/WalK/GraS-like"/>
</dbReference>
<evidence type="ECO:0000313" key="18">
    <source>
        <dbReference type="EMBL" id="EFV45060.1"/>
    </source>
</evidence>
<name>E5Y4L2_BILW3</name>
<sequence>MRDTKFRTRLFLCFLAVIVMTLVLPGLYVRKNIKEDGIDETVRNARREAVLIRMQMETAPDGVHGLSSTFDRIGTELGIRITFIGADGTVLAESDSSRINLNDLDNHADRQEIGAALREGFGVSIRHSNTLDTDLVYAAIPFAAVGKLPDGFIRVAVPLKHVEERIAQSERQWLAIVGLATLIALLFAYGLSTHLERSLKEMIRVVESIATDPSGQGNRRRLHILPGREFRRLAHAVNDMADRTEEHLRTIAENKAQLKTILDVMNEGVLVIGEKGRIRLVNPALVRLFPQAKDAEGKFPVEVIPAAEIQQALDELLSAPQDKPRLITLEVEPRPDMILSVQFIRPREAIHDVLAVAVFHDISEMARLMRVRKEFVANVSHELRTPLTAIAGYAETLRDSAAEDPSICAKFAETILRNAQHMGTMVEDLLKLSRIESGAVPMEMETVKAASILSDVTTACQPQTAAHNLTLETDIDPALTVRADPHFIGQVFRNLIENACRYAPEGSTIKVSGGKRLDHNGLPEALFMICDDGPGIPQADIARVFERFYRVEKHRSSPASTGLGLAICKHIVERHGGRIWAEPGPGGCLQFTLPLAAETEKRT</sequence>
<dbReference type="GO" id="GO:0000156">
    <property type="term" value="F:phosphorelay response regulator activity"/>
    <property type="evidence" value="ECO:0007669"/>
    <property type="project" value="TreeGrafter"/>
</dbReference>
<dbReference type="OrthoDB" id="9813151at2"/>
<keyword evidence="5" id="KW-1003">Cell membrane</keyword>
<dbReference type="RefSeq" id="WP_005026006.1">
    <property type="nucleotide sequence ID" value="NZ_KE150238.1"/>
</dbReference>
<protein>
    <recommendedName>
        <fullName evidence="4">histidine kinase</fullName>
        <ecNumber evidence="4">2.7.13.3</ecNumber>
    </recommendedName>
</protein>
<dbReference type="GO" id="GO:0030295">
    <property type="term" value="F:protein kinase activator activity"/>
    <property type="evidence" value="ECO:0007669"/>
    <property type="project" value="TreeGrafter"/>
</dbReference>
<reference evidence="18 19" key="1">
    <citation type="submission" date="2010-10" db="EMBL/GenBank/DDBJ databases">
        <authorList>
            <consortium name="The Broad Institute Genome Sequencing Platform"/>
            <person name="Ward D."/>
            <person name="Earl A."/>
            <person name="Feldgarden M."/>
            <person name="Young S.K."/>
            <person name="Gargeya S."/>
            <person name="Zeng Q."/>
            <person name="Alvarado L."/>
            <person name="Berlin A."/>
            <person name="Bochicchio J."/>
            <person name="Chapman S.B."/>
            <person name="Chen Z."/>
            <person name="Freedman E."/>
            <person name="Gellesch M."/>
            <person name="Goldberg J."/>
            <person name="Griggs A."/>
            <person name="Gujja S."/>
            <person name="Heilman E."/>
            <person name="Heiman D."/>
            <person name="Howarth C."/>
            <person name="Mehta T."/>
            <person name="Neiman D."/>
            <person name="Pearson M."/>
            <person name="Roberts A."/>
            <person name="Saif S."/>
            <person name="Shea T."/>
            <person name="Shenoy N."/>
            <person name="Sisk P."/>
            <person name="Stolte C."/>
            <person name="Sykes S."/>
            <person name="White J."/>
            <person name="Yandava C."/>
            <person name="Allen-Vercoe E."/>
            <person name="Sibley C."/>
            <person name="Ambrose C.E."/>
            <person name="Strauss J."/>
            <person name="Daigneault M."/>
            <person name="Haas B."/>
            <person name="Nusbaum C."/>
            <person name="Birren B."/>
        </authorList>
    </citation>
    <scope>NUCLEOTIDE SEQUENCE [LARGE SCALE GENOMIC DNA]</scope>
    <source>
        <strain evidence="18 19">3_1_6</strain>
    </source>
</reference>
<evidence type="ECO:0000256" key="3">
    <source>
        <dbReference type="ARBA" id="ARBA00004236"/>
    </source>
</evidence>
<dbReference type="Pfam" id="PF00512">
    <property type="entry name" value="HisKA"/>
    <property type="match status" value="1"/>
</dbReference>
<feature type="domain" description="Histidine kinase" evidence="16">
    <location>
        <begin position="378"/>
        <end position="597"/>
    </location>
</feature>
<keyword evidence="7" id="KW-0808">Transferase</keyword>
<gene>
    <name evidence="18" type="ORF">HMPREF0179_01124</name>
</gene>
<comment type="caution">
    <text evidence="18">The sequence shown here is derived from an EMBL/GenBank/DDBJ whole genome shotgun (WGS) entry which is preliminary data.</text>
</comment>
<dbReference type="InterPro" id="IPR036097">
    <property type="entry name" value="HisK_dim/P_sf"/>
</dbReference>
<dbReference type="CDD" id="cd00075">
    <property type="entry name" value="HATPase"/>
    <property type="match status" value="1"/>
</dbReference>
<dbReference type="PRINTS" id="PR00344">
    <property type="entry name" value="BCTRLSENSOR"/>
</dbReference>
<evidence type="ECO:0000256" key="14">
    <source>
        <dbReference type="ARBA" id="ARBA00023136"/>
    </source>
</evidence>
<dbReference type="InterPro" id="IPR000014">
    <property type="entry name" value="PAS"/>
</dbReference>
<evidence type="ECO:0000256" key="11">
    <source>
        <dbReference type="ARBA" id="ARBA00022840"/>
    </source>
</evidence>
<evidence type="ECO:0000256" key="15">
    <source>
        <dbReference type="SAM" id="Phobius"/>
    </source>
</evidence>
<dbReference type="GO" id="GO:0005886">
    <property type="term" value="C:plasma membrane"/>
    <property type="evidence" value="ECO:0007669"/>
    <property type="project" value="UniProtKB-SubCell"/>
</dbReference>
<keyword evidence="12 15" id="KW-1133">Transmembrane helix</keyword>
<evidence type="ECO:0000256" key="1">
    <source>
        <dbReference type="ARBA" id="ARBA00000085"/>
    </source>
</evidence>
<dbReference type="SMART" id="SM00304">
    <property type="entry name" value="HAMP"/>
    <property type="match status" value="1"/>
</dbReference>
<evidence type="ECO:0000259" key="16">
    <source>
        <dbReference type="PROSITE" id="PS50109"/>
    </source>
</evidence>
<dbReference type="GO" id="GO:0007234">
    <property type="term" value="P:osmosensory signaling via phosphorelay pathway"/>
    <property type="evidence" value="ECO:0007669"/>
    <property type="project" value="TreeGrafter"/>
</dbReference>
<dbReference type="FunFam" id="1.10.287.130:FF:000008">
    <property type="entry name" value="Two-component sensor histidine kinase"/>
    <property type="match status" value="1"/>
</dbReference>
<evidence type="ECO:0000313" key="19">
    <source>
        <dbReference type="Proteomes" id="UP000006034"/>
    </source>
</evidence>